<dbReference type="Proteomes" id="UP001336020">
    <property type="component" value="Unassembled WGS sequence"/>
</dbReference>
<evidence type="ECO:0000256" key="1">
    <source>
        <dbReference type="ARBA" id="ARBA00005254"/>
    </source>
</evidence>
<dbReference type="InterPro" id="IPR039375">
    <property type="entry name" value="NodN-like"/>
</dbReference>
<organism evidence="3 4">
    <name type="scientific">Rhodococcus artemisiae</name>
    <dbReference type="NCBI Taxonomy" id="714159"/>
    <lineage>
        <taxon>Bacteria</taxon>
        <taxon>Bacillati</taxon>
        <taxon>Actinomycetota</taxon>
        <taxon>Actinomycetes</taxon>
        <taxon>Mycobacteriales</taxon>
        <taxon>Nocardiaceae</taxon>
        <taxon>Rhodococcus</taxon>
    </lineage>
</organism>
<feature type="domain" description="MaoC-like" evidence="2">
    <location>
        <begin position="21"/>
        <end position="137"/>
    </location>
</feature>
<evidence type="ECO:0000259" key="2">
    <source>
        <dbReference type="Pfam" id="PF01575"/>
    </source>
</evidence>
<gene>
    <name evidence="3" type="ORF">Q7514_23205</name>
</gene>
<protein>
    <submittedName>
        <fullName evidence="3">MaoC family dehydratase</fullName>
    </submittedName>
</protein>
<dbReference type="InterPro" id="IPR029069">
    <property type="entry name" value="HotDog_dom_sf"/>
</dbReference>
<comment type="similarity">
    <text evidence="1">Belongs to the enoyl-CoA hydratase/isomerase family.</text>
</comment>
<dbReference type="InterPro" id="IPR002539">
    <property type="entry name" value="MaoC-like_dom"/>
</dbReference>
<dbReference type="PANTHER" id="PTHR42993">
    <property type="entry name" value="MAOC-LIKE DEHYDRATASE DOMAIN-CONTAINING PROTEIN"/>
    <property type="match status" value="1"/>
</dbReference>
<accession>A0ABU7LFW5</accession>
<comment type="caution">
    <text evidence="3">The sequence shown here is derived from an EMBL/GenBank/DDBJ whole genome shotgun (WGS) entry which is preliminary data.</text>
</comment>
<sequence length="160" mass="17204">MTDTTTARPVSPKTFNQLTELIGRELGPTEWHDVTQERVNAFADATGDHQWIHVDPARAVATDLGGTIAHGLYSLSLGPALSAELIRFDGFAHSLNYGYEKVRFPAPVPVGSRIRLRATVASAELVPGGIQVTTNHVVEREGSPKPVVVAVSIARVVEQS</sequence>
<dbReference type="PANTHER" id="PTHR42993:SF1">
    <property type="entry name" value="MAOC-LIKE DEHYDRATASE DOMAIN-CONTAINING PROTEIN"/>
    <property type="match status" value="1"/>
</dbReference>
<dbReference type="EMBL" id="JAUTXY010000012">
    <property type="protein sequence ID" value="MEE2060435.1"/>
    <property type="molecule type" value="Genomic_DNA"/>
</dbReference>
<evidence type="ECO:0000313" key="4">
    <source>
        <dbReference type="Proteomes" id="UP001336020"/>
    </source>
</evidence>
<dbReference type="RefSeq" id="WP_330135619.1">
    <property type="nucleotide sequence ID" value="NZ_JAUTXY010000012.1"/>
</dbReference>
<dbReference type="SUPFAM" id="SSF54637">
    <property type="entry name" value="Thioesterase/thiol ester dehydrase-isomerase"/>
    <property type="match status" value="1"/>
</dbReference>
<reference evidence="3 4" key="1">
    <citation type="submission" date="2023-07" db="EMBL/GenBank/DDBJ databases">
        <authorList>
            <person name="Girao M."/>
            <person name="Carvalho M.F."/>
        </authorList>
    </citation>
    <scope>NUCLEOTIDE SEQUENCE [LARGE SCALE GENOMIC DNA]</scope>
    <source>
        <strain evidence="3 4">YIM65754</strain>
    </source>
</reference>
<dbReference type="Pfam" id="PF01575">
    <property type="entry name" value="MaoC_dehydratas"/>
    <property type="match status" value="1"/>
</dbReference>
<dbReference type="Gene3D" id="3.10.129.10">
    <property type="entry name" value="Hotdog Thioesterase"/>
    <property type="match status" value="1"/>
</dbReference>
<name>A0ABU7LFW5_9NOCA</name>
<keyword evidence="4" id="KW-1185">Reference proteome</keyword>
<evidence type="ECO:0000313" key="3">
    <source>
        <dbReference type="EMBL" id="MEE2060435.1"/>
    </source>
</evidence>
<proteinExistence type="inferred from homology"/>
<dbReference type="CDD" id="cd03450">
    <property type="entry name" value="NodN"/>
    <property type="match status" value="1"/>
</dbReference>